<evidence type="ECO:0000313" key="3">
    <source>
        <dbReference type="Proteomes" id="UP000298030"/>
    </source>
</evidence>
<evidence type="ECO:0000313" key="2">
    <source>
        <dbReference type="EMBL" id="TEB19707.1"/>
    </source>
</evidence>
<dbReference type="Proteomes" id="UP000298030">
    <property type="component" value="Unassembled WGS sequence"/>
</dbReference>
<sequence>MGTGKEGTADGCVGGSHIATNETATLSSRGREVGVCGSNVGACLPGCVIQRHRIRRPRTSGIGAHRGGRICKRARSETQCPLVLEAIQLSVSNSERWVKDLPGLLDLEEHHLSPGMNGASADATEPMSLAQRDSRSRGAKWKASRPQASYSEFLISIKK</sequence>
<proteinExistence type="predicted"/>
<dbReference type="AlphaFoldDB" id="A0A4Y7SDP0"/>
<keyword evidence="3" id="KW-1185">Reference proteome</keyword>
<accession>A0A4Y7SDP0</accession>
<feature type="region of interest" description="Disordered" evidence="1">
    <location>
        <begin position="112"/>
        <end position="143"/>
    </location>
</feature>
<comment type="caution">
    <text evidence="2">The sequence shown here is derived from an EMBL/GenBank/DDBJ whole genome shotgun (WGS) entry which is preliminary data.</text>
</comment>
<reference evidence="2 3" key="1">
    <citation type="journal article" date="2019" name="Nat. Ecol. Evol.">
        <title>Megaphylogeny resolves global patterns of mushroom evolution.</title>
        <authorList>
            <person name="Varga T."/>
            <person name="Krizsan K."/>
            <person name="Foldi C."/>
            <person name="Dima B."/>
            <person name="Sanchez-Garcia M."/>
            <person name="Sanchez-Ramirez S."/>
            <person name="Szollosi G.J."/>
            <person name="Szarkandi J.G."/>
            <person name="Papp V."/>
            <person name="Albert L."/>
            <person name="Andreopoulos W."/>
            <person name="Angelini C."/>
            <person name="Antonin V."/>
            <person name="Barry K.W."/>
            <person name="Bougher N.L."/>
            <person name="Buchanan P."/>
            <person name="Buyck B."/>
            <person name="Bense V."/>
            <person name="Catcheside P."/>
            <person name="Chovatia M."/>
            <person name="Cooper J."/>
            <person name="Damon W."/>
            <person name="Desjardin D."/>
            <person name="Finy P."/>
            <person name="Geml J."/>
            <person name="Haridas S."/>
            <person name="Hughes K."/>
            <person name="Justo A."/>
            <person name="Karasinski D."/>
            <person name="Kautmanova I."/>
            <person name="Kiss B."/>
            <person name="Kocsube S."/>
            <person name="Kotiranta H."/>
            <person name="LaButti K.M."/>
            <person name="Lechner B.E."/>
            <person name="Liimatainen K."/>
            <person name="Lipzen A."/>
            <person name="Lukacs Z."/>
            <person name="Mihaltcheva S."/>
            <person name="Morgado L.N."/>
            <person name="Niskanen T."/>
            <person name="Noordeloos M.E."/>
            <person name="Ohm R.A."/>
            <person name="Ortiz-Santana B."/>
            <person name="Ovrebo C."/>
            <person name="Racz N."/>
            <person name="Riley R."/>
            <person name="Savchenko A."/>
            <person name="Shiryaev A."/>
            <person name="Soop K."/>
            <person name="Spirin V."/>
            <person name="Szebenyi C."/>
            <person name="Tomsovsky M."/>
            <person name="Tulloss R.E."/>
            <person name="Uehling J."/>
            <person name="Grigoriev I.V."/>
            <person name="Vagvolgyi C."/>
            <person name="Papp T."/>
            <person name="Martin F.M."/>
            <person name="Miettinen O."/>
            <person name="Hibbett D.S."/>
            <person name="Nagy L.G."/>
        </authorList>
    </citation>
    <scope>NUCLEOTIDE SEQUENCE [LARGE SCALE GENOMIC DNA]</scope>
    <source>
        <strain evidence="2 3">FP101781</strain>
    </source>
</reference>
<dbReference type="EMBL" id="QPFP01000179">
    <property type="protein sequence ID" value="TEB19707.1"/>
    <property type="molecule type" value="Genomic_DNA"/>
</dbReference>
<organism evidence="2 3">
    <name type="scientific">Coprinellus micaceus</name>
    <name type="common">Glistening ink-cap mushroom</name>
    <name type="synonym">Coprinus micaceus</name>
    <dbReference type="NCBI Taxonomy" id="71717"/>
    <lineage>
        <taxon>Eukaryota</taxon>
        <taxon>Fungi</taxon>
        <taxon>Dikarya</taxon>
        <taxon>Basidiomycota</taxon>
        <taxon>Agaricomycotina</taxon>
        <taxon>Agaricomycetes</taxon>
        <taxon>Agaricomycetidae</taxon>
        <taxon>Agaricales</taxon>
        <taxon>Agaricineae</taxon>
        <taxon>Psathyrellaceae</taxon>
        <taxon>Coprinellus</taxon>
    </lineage>
</organism>
<protein>
    <submittedName>
        <fullName evidence="2">Uncharacterized protein</fullName>
    </submittedName>
</protein>
<gene>
    <name evidence="2" type="ORF">FA13DRAFT_1718577</name>
</gene>
<name>A0A4Y7SDP0_COPMI</name>
<evidence type="ECO:0000256" key="1">
    <source>
        <dbReference type="SAM" id="MobiDB-lite"/>
    </source>
</evidence>